<organism evidence="1 2">
    <name type="scientific">Phaeosphaeria nodorum (strain SN15 / ATCC MYA-4574 / FGSC 10173)</name>
    <name type="common">Glume blotch fungus</name>
    <name type="synonym">Parastagonospora nodorum</name>
    <dbReference type="NCBI Taxonomy" id="321614"/>
    <lineage>
        <taxon>Eukaryota</taxon>
        <taxon>Fungi</taxon>
        <taxon>Dikarya</taxon>
        <taxon>Ascomycota</taxon>
        <taxon>Pezizomycotina</taxon>
        <taxon>Dothideomycetes</taxon>
        <taxon>Pleosporomycetidae</taxon>
        <taxon>Pleosporales</taxon>
        <taxon>Pleosporineae</taxon>
        <taxon>Phaeosphaeriaceae</taxon>
        <taxon>Parastagonospora</taxon>
    </lineage>
</organism>
<accession>Q0UU02</accession>
<gene>
    <name evidence="1" type="ORF">SNOG_04762</name>
</gene>
<dbReference type="EMBL" id="CH445330">
    <property type="protein sequence ID" value="EAT88522.2"/>
    <property type="molecule type" value="Genomic_DNA"/>
</dbReference>
<evidence type="ECO:0000313" key="1">
    <source>
        <dbReference type="EMBL" id="EAT88522.2"/>
    </source>
</evidence>
<dbReference type="VEuPathDB" id="FungiDB:JI435_047620"/>
<proteinExistence type="predicted"/>
<dbReference type="GeneID" id="5972041"/>
<name>Q0UU02_PHANO</name>
<dbReference type="KEGG" id="pno:SNOG_04762"/>
<evidence type="ECO:0000313" key="2">
    <source>
        <dbReference type="Proteomes" id="UP000001055"/>
    </source>
</evidence>
<dbReference type="AlphaFoldDB" id="Q0UU02"/>
<dbReference type="InParanoid" id="Q0UU02"/>
<dbReference type="RefSeq" id="XP_001795173.1">
    <property type="nucleotide sequence ID" value="XM_001795121.1"/>
</dbReference>
<protein>
    <submittedName>
        <fullName evidence="1">Uncharacterized protein</fullName>
    </submittedName>
</protein>
<dbReference type="Proteomes" id="UP000001055">
    <property type="component" value="Unassembled WGS sequence"/>
</dbReference>
<reference evidence="2" key="1">
    <citation type="journal article" date="2007" name="Plant Cell">
        <title>Dothideomycete-plant interactions illuminated by genome sequencing and EST analysis of the wheat pathogen Stagonospora nodorum.</title>
        <authorList>
            <person name="Hane J.K."/>
            <person name="Lowe R.G."/>
            <person name="Solomon P.S."/>
            <person name="Tan K.C."/>
            <person name="Schoch C.L."/>
            <person name="Spatafora J.W."/>
            <person name="Crous P.W."/>
            <person name="Kodira C."/>
            <person name="Birren B.W."/>
            <person name="Galagan J.E."/>
            <person name="Torriani S.F."/>
            <person name="McDonald B.A."/>
            <person name="Oliver R.P."/>
        </authorList>
    </citation>
    <scope>NUCLEOTIDE SEQUENCE [LARGE SCALE GENOMIC DNA]</scope>
    <source>
        <strain evidence="2">SN15 / ATCC MYA-4574 / FGSC 10173</strain>
    </source>
</reference>
<sequence>MSNRLYLLLEEKHARTAFFVAQSTKTIVVRRLDAGRQCDELLAAVDLHAQGSSTTGPVLHGPIRYLNIILFCQPDQSNPLPASFSTLTSRIKLPALQEITLYAKGALNSDGISGRIDLIRPINNHIKKDYDALMNAIDARGSSQTPAKPTNLHVKLEACGVGNIGTLLPSKASIHLKRVVVNKENYGLITNGLAANQDGDISNFTALLRLRVPAGVRFVHAALGPINPPTGFVWMVPNSRPSIRAFLPRSLQELRVDFIYLARIFVAGAGYQDRLVTYTIGKAALLDKLRTAYNWMTELVDPVTGLKKLKCLQLLEGSMKKDTQILVWDLPAERLNAFERAGVQFELRIRTRASSNGEGI</sequence>